<dbReference type="Proteomes" id="UP000295008">
    <property type="component" value="Unassembled WGS sequence"/>
</dbReference>
<dbReference type="EMBL" id="SLUN01000018">
    <property type="protein sequence ID" value="TCL64742.1"/>
    <property type="molecule type" value="Genomic_DNA"/>
</dbReference>
<dbReference type="Gene3D" id="3.40.50.2000">
    <property type="entry name" value="Glycogen Phosphorylase B"/>
    <property type="match status" value="2"/>
</dbReference>
<dbReference type="GO" id="GO:0009244">
    <property type="term" value="P:lipopolysaccharide core region biosynthetic process"/>
    <property type="evidence" value="ECO:0007669"/>
    <property type="project" value="TreeGrafter"/>
</dbReference>
<evidence type="ECO:0000256" key="1">
    <source>
        <dbReference type="ARBA" id="ARBA00022676"/>
    </source>
</evidence>
<evidence type="ECO:0000313" key="4">
    <source>
        <dbReference type="Proteomes" id="UP000295008"/>
    </source>
</evidence>
<keyword evidence="1" id="KW-0328">Glycosyltransferase</keyword>
<gene>
    <name evidence="3" type="ORF">EDC14_101840</name>
</gene>
<accession>A0A4R1RGK5</accession>
<keyword evidence="2 3" id="KW-0808">Transferase</keyword>
<dbReference type="AlphaFoldDB" id="A0A4R1RGK5"/>
<dbReference type="GO" id="GO:0005829">
    <property type="term" value="C:cytosol"/>
    <property type="evidence" value="ECO:0007669"/>
    <property type="project" value="TreeGrafter"/>
</dbReference>
<dbReference type="GO" id="GO:0008713">
    <property type="term" value="F:ADP-heptose-lipopolysaccharide heptosyltransferase activity"/>
    <property type="evidence" value="ECO:0007669"/>
    <property type="project" value="TreeGrafter"/>
</dbReference>
<comment type="caution">
    <text evidence="3">The sequence shown here is derived from an EMBL/GenBank/DDBJ whole genome shotgun (WGS) entry which is preliminary data.</text>
</comment>
<reference evidence="3 4" key="1">
    <citation type="submission" date="2019-03" db="EMBL/GenBank/DDBJ databases">
        <title>Genomic Encyclopedia of Type Strains, Phase IV (KMG-IV): sequencing the most valuable type-strain genomes for metagenomic binning, comparative biology and taxonomic classification.</title>
        <authorList>
            <person name="Goeker M."/>
        </authorList>
    </citation>
    <scope>NUCLEOTIDE SEQUENCE [LARGE SCALE GENOMIC DNA]</scope>
    <source>
        <strain evidence="3 4">LX-B</strain>
    </source>
</reference>
<organism evidence="3 4">
    <name type="scientific">Hydrogenispora ethanolica</name>
    <dbReference type="NCBI Taxonomy" id="1082276"/>
    <lineage>
        <taxon>Bacteria</taxon>
        <taxon>Bacillati</taxon>
        <taxon>Bacillota</taxon>
        <taxon>Hydrogenispora</taxon>
    </lineage>
</organism>
<evidence type="ECO:0000256" key="2">
    <source>
        <dbReference type="ARBA" id="ARBA00022679"/>
    </source>
</evidence>
<sequence length="335" mass="36990">MNIKHHLINNILLINLANVGDVVLSTPIARALGSFYKHAKIDLLVTPQTAAVAKLFPNVNDVIVYDKLGKDKDLLNFLKLIIKLRKKKYQLALSTNLSERSVLIAFLSGSLYRIGFKARGSQWFLTHTVDSQIRVGQHNTEYLLTLLDPLGIKNSDSAPFLNVSTICSIPKDRSKKFEIVLCPCGRSKGKSWSIEGFTEIIKQFSSLGQCYLIGGTAEQSILKEINKKANDQATVLAGTYSLTEIAQLISRADLMISVDTGPAHIAEAVNTPAIVLFGPTDSNLWGPRKKHSVIISCKLDCGPCHDDAFCQNQYRCMKGITVEEVIAHAKRILEI</sequence>
<evidence type="ECO:0000313" key="3">
    <source>
        <dbReference type="EMBL" id="TCL64742.1"/>
    </source>
</evidence>
<dbReference type="SUPFAM" id="SSF53756">
    <property type="entry name" value="UDP-Glycosyltransferase/glycogen phosphorylase"/>
    <property type="match status" value="1"/>
</dbReference>
<proteinExistence type="predicted"/>
<dbReference type="RefSeq" id="WP_165908039.1">
    <property type="nucleotide sequence ID" value="NZ_SLUN01000018.1"/>
</dbReference>
<dbReference type="CDD" id="cd03789">
    <property type="entry name" value="GT9_LPS_heptosyltransferase"/>
    <property type="match status" value="1"/>
</dbReference>
<name>A0A4R1RGK5_HYDET</name>
<dbReference type="PANTHER" id="PTHR30160">
    <property type="entry name" value="TETRAACYLDISACCHARIDE 4'-KINASE-RELATED"/>
    <property type="match status" value="1"/>
</dbReference>
<protein>
    <submittedName>
        <fullName evidence="3">Heptosyltransferase-2/heptosyltransferase-3</fullName>
    </submittedName>
</protein>
<dbReference type="Pfam" id="PF01075">
    <property type="entry name" value="Glyco_transf_9"/>
    <property type="match status" value="1"/>
</dbReference>
<dbReference type="InterPro" id="IPR051199">
    <property type="entry name" value="LPS_LOS_Heptosyltrfase"/>
</dbReference>
<dbReference type="InterPro" id="IPR002201">
    <property type="entry name" value="Glyco_trans_9"/>
</dbReference>
<keyword evidence="4" id="KW-1185">Reference proteome</keyword>